<evidence type="ECO:0000313" key="1">
    <source>
        <dbReference type="EMBL" id="JAH98583.1"/>
    </source>
</evidence>
<dbReference type="EMBL" id="GBXM01009994">
    <property type="protein sequence ID" value="JAH98583.1"/>
    <property type="molecule type" value="Transcribed_RNA"/>
</dbReference>
<protein>
    <submittedName>
        <fullName evidence="1">Uncharacterized protein</fullName>
    </submittedName>
</protein>
<dbReference type="AlphaFoldDB" id="A0A0E9XA55"/>
<name>A0A0E9XA55_ANGAN</name>
<reference evidence="1" key="2">
    <citation type="journal article" date="2015" name="Fish Shellfish Immunol.">
        <title>Early steps in the European eel (Anguilla anguilla)-Vibrio vulnificus interaction in the gills: Role of the RtxA13 toxin.</title>
        <authorList>
            <person name="Callol A."/>
            <person name="Pajuelo D."/>
            <person name="Ebbesson L."/>
            <person name="Teles M."/>
            <person name="MacKenzie S."/>
            <person name="Amaro C."/>
        </authorList>
    </citation>
    <scope>NUCLEOTIDE SEQUENCE</scope>
</reference>
<accession>A0A0E9XA55</accession>
<organism evidence="1">
    <name type="scientific">Anguilla anguilla</name>
    <name type="common">European freshwater eel</name>
    <name type="synonym">Muraena anguilla</name>
    <dbReference type="NCBI Taxonomy" id="7936"/>
    <lineage>
        <taxon>Eukaryota</taxon>
        <taxon>Metazoa</taxon>
        <taxon>Chordata</taxon>
        <taxon>Craniata</taxon>
        <taxon>Vertebrata</taxon>
        <taxon>Euteleostomi</taxon>
        <taxon>Actinopterygii</taxon>
        <taxon>Neopterygii</taxon>
        <taxon>Teleostei</taxon>
        <taxon>Anguilliformes</taxon>
        <taxon>Anguillidae</taxon>
        <taxon>Anguilla</taxon>
    </lineage>
</organism>
<sequence length="36" mass="4114">MLLYSSSKSKGDEVEMCTKGSHLLLCYKHMEKVLSH</sequence>
<proteinExistence type="predicted"/>
<reference evidence="1" key="1">
    <citation type="submission" date="2014-11" db="EMBL/GenBank/DDBJ databases">
        <authorList>
            <person name="Amaro Gonzalez C."/>
        </authorList>
    </citation>
    <scope>NUCLEOTIDE SEQUENCE</scope>
</reference>